<dbReference type="SUPFAM" id="SSF52091">
    <property type="entry name" value="SpoIIaa-like"/>
    <property type="match status" value="1"/>
</dbReference>
<proteinExistence type="predicted"/>
<evidence type="ECO:0000313" key="1">
    <source>
        <dbReference type="EMBL" id="MDQ9169982.1"/>
    </source>
</evidence>
<accession>A0ABU1BLW2</accession>
<reference evidence="1 2" key="1">
    <citation type="submission" date="2023-08" db="EMBL/GenBank/DDBJ databases">
        <title>Oxalobacteraceae gen .nov., isolated from river sludge outside the plant.</title>
        <authorList>
            <person name="Zhao S.Y."/>
        </authorList>
    </citation>
    <scope>NUCLEOTIDE SEQUENCE [LARGE SCALE GENOMIC DNA]</scope>
    <source>
        <strain evidence="1 2">R-40</strain>
    </source>
</reference>
<gene>
    <name evidence="1" type="ORF">Q8A64_06105</name>
</gene>
<dbReference type="RefSeq" id="WP_338435902.1">
    <property type="nucleotide sequence ID" value="NZ_JAUYVH010000002.1"/>
</dbReference>
<evidence type="ECO:0008006" key="3">
    <source>
        <dbReference type="Google" id="ProtNLM"/>
    </source>
</evidence>
<dbReference type="EMBL" id="JAUYVH010000002">
    <property type="protein sequence ID" value="MDQ9169982.1"/>
    <property type="molecule type" value="Genomic_DNA"/>
</dbReference>
<dbReference type="InterPro" id="IPR036513">
    <property type="entry name" value="STAS_dom_sf"/>
</dbReference>
<protein>
    <recommendedName>
        <fullName evidence="3">STAS/SEC14 domain-containing protein</fullName>
    </recommendedName>
</protein>
<dbReference type="Proteomes" id="UP001225596">
    <property type="component" value="Unassembled WGS sequence"/>
</dbReference>
<keyword evidence="2" id="KW-1185">Reference proteome</keyword>
<comment type="caution">
    <text evidence="1">The sequence shown here is derived from an EMBL/GenBank/DDBJ whole genome shotgun (WGS) entry which is preliminary data.</text>
</comment>
<sequence length="121" mass="14111">MRIVQIHDQVWVELVGDIIIARIRGELNEEVLNERHERIRQLAHDTKCRRLLIDDLELVPPDYAAVEAQQILNRELNLLNFKIAILVPNSRLAYLARVQFGDENHRVFYNDMAAAALWLTS</sequence>
<organism evidence="1 2">
    <name type="scientific">Keguizhuia sedimenti</name>
    <dbReference type="NCBI Taxonomy" id="3064264"/>
    <lineage>
        <taxon>Bacteria</taxon>
        <taxon>Pseudomonadati</taxon>
        <taxon>Pseudomonadota</taxon>
        <taxon>Betaproteobacteria</taxon>
        <taxon>Burkholderiales</taxon>
        <taxon>Oxalobacteraceae</taxon>
        <taxon>Keguizhuia</taxon>
    </lineage>
</organism>
<evidence type="ECO:0000313" key="2">
    <source>
        <dbReference type="Proteomes" id="UP001225596"/>
    </source>
</evidence>
<name>A0ABU1BLW2_9BURK</name>